<organism evidence="1 2">
    <name type="scientific">Streptomonospora wellingtoniae</name>
    <dbReference type="NCBI Taxonomy" id="3075544"/>
    <lineage>
        <taxon>Bacteria</taxon>
        <taxon>Bacillati</taxon>
        <taxon>Actinomycetota</taxon>
        <taxon>Actinomycetes</taxon>
        <taxon>Streptosporangiales</taxon>
        <taxon>Nocardiopsidaceae</taxon>
        <taxon>Streptomonospora</taxon>
    </lineage>
</organism>
<sequence>MADPRVSVVSTPQATVWCRGGVLSWRDGLGRRVQILAEEIEAAVDLLLKQAVQQTVPT</sequence>
<dbReference type="Proteomes" id="UP001183226">
    <property type="component" value="Unassembled WGS sequence"/>
</dbReference>
<gene>
    <name evidence="1" type="ORF">RM446_19535</name>
</gene>
<name>A0ABU2KYD8_9ACTN</name>
<keyword evidence="2" id="KW-1185">Reference proteome</keyword>
<evidence type="ECO:0000313" key="2">
    <source>
        <dbReference type="Proteomes" id="UP001183226"/>
    </source>
</evidence>
<accession>A0ABU2KYD8</accession>
<comment type="caution">
    <text evidence="1">The sequence shown here is derived from an EMBL/GenBank/DDBJ whole genome shotgun (WGS) entry which is preliminary data.</text>
</comment>
<evidence type="ECO:0000313" key="1">
    <source>
        <dbReference type="EMBL" id="MDT0304315.1"/>
    </source>
</evidence>
<proteinExistence type="predicted"/>
<dbReference type="EMBL" id="JAVREK010000023">
    <property type="protein sequence ID" value="MDT0304315.1"/>
    <property type="molecule type" value="Genomic_DNA"/>
</dbReference>
<protein>
    <submittedName>
        <fullName evidence="1">Uncharacterized protein</fullName>
    </submittedName>
</protein>
<dbReference type="RefSeq" id="WP_311546811.1">
    <property type="nucleotide sequence ID" value="NZ_JAVREK010000023.1"/>
</dbReference>
<reference evidence="2" key="1">
    <citation type="submission" date="2023-07" db="EMBL/GenBank/DDBJ databases">
        <title>30 novel species of actinomycetes from the DSMZ collection.</title>
        <authorList>
            <person name="Nouioui I."/>
        </authorList>
    </citation>
    <scope>NUCLEOTIDE SEQUENCE [LARGE SCALE GENOMIC DNA]</scope>
    <source>
        <strain evidence="2">DSM 45055</strain>
    </source>
</reference>